<dbReference type="PANTHER" id="PTHR33204">
    <property type="entry name" value="TRANSCRIPTIONAL REGULATOR, MARR FAMILY"/>
    <property type="match status" value="1"/>
</dbReference>
<dbReference type="InterPro" id="IPR036388">
    <property type="entry name" value="WH-like_DNA-bd_sf"/>
</dbReference>
<organism evidence="5 6">
    <name type="scientific">Allonocardiopsis opalescens</name>
    <dbReference type="NCBI Taxonomy" id="1144618"/>
    <lineage>
        <taxon>Bacteria</taxon>
        <taxon>Bacillati</taxon>
        <taxon>Actinomycetota</taxon>
        <taxon>Actinomycetes</taxon>
        <taxon>Streptosporangiales</taxon>
        <taxon>Allonocardiopsis</taxon>
    </lineage>
</organism>
<dbReference type="InterPro" id="IPR036390">
    <property type="entry name" value="WH_DNA-bd_sf"/>
</dbReference>
<name>A0A2T0Q4C6_9ACTN</name>
<dbReference type="RefSeq" id="WP_106246011.1">
    <property type="nucleotide sequence ID" value="NZ_PVZC01000004.1"/>
</dbReference>
<keyword evidence="2" id="KW-0238">DNA-binding</keyword>
<dbReference type="OrthoDB" id="9800966at2"/>
<keyword evidence="6" id="KW-1185">Reference proteome</keyword>
<evidence type="ECO:0000256" key="2">
    <source>
        <dbReference type="ARBA" id="ARBA00023125"/>
    </source>
</evidence>
<reference evidence="5 6" key="1">
    <citation type="submission" date="2018-03" db="EMBL/GenBank/DDBJ databases">
        <title>Genomic Encyclopedia of Archaeal and Bacterial Type Strains, Phase II (KMG-II): from individual species to whole genera.</title>
        <authorList>
            <person name="Goeker M."/>
        </authorList>
    </citation>
    <scope>NUCLEOTIDE SEQUENCE [LARGE SCALE GENOMIC DNA]</scope>
    <source>
        <strain evidence="5 6">DSM 45601</strain>
    </source>
</reference>
<evidence type="ECO:0000259" key="4">
    <source>
        <dbReference type="PROSITE" id="PS51118"/>
    </source>
</evidence>
<comment type="caution">
    <text evidence="5">The sequence shown here is derived from an EMBL/GenBank/DDBJ whole genome shotgun (WGS) entry which is preliminary data.</text>
</comment>
<protein>
    <submittedName>
        <fullName evidence="5">HxlR family transcriptional regulator</fullName>
    </submittedName>
</protein>
<evidence type="ECO:0000313" key="6">
    <source>
        <dbReference type="Proteomes" id="UP000237846"/>
    </source>
</evidence>
<proteinExistence type="predicted"/>
<keyword evidence="3" id="KW-0804">Transcription</keyword>
<keyword evidence="1" id="KW-0805">Transcription regulation</keyword>
<dbReference type="PROSITE" id="PS51118">
    <property type="entry name" value="HTH_HXLR"/>
    <property type="match status" value="1"/>
</dbReference>
<sequence length="127" mass="13408">MGEPSEGHPGHDAAVCAYFHAAVELIGRRWNGAVLQSLSAGPLRYRELKRRIPEVGDTMLSQRLRELEAEGLLVREVDAGPPVRVSYALTPKGAALAPVLAAITAWGHEWLRTGAAADNGSAADGGS</sequence>
<gene>
    <name evidence="5" type="ORF">CLV72_104244</name>
</gene>
<dbReference type="InterPro" id="IPR002577">
    <property type="entry name" value="HTH_HxlR"/>
</dbReference>
<dbReference type="GO" id="GO:0003677">
    <property type="term" value="F:DNA binding"/>
    <property type="evidence" value="ECO:0007669"/>
    <property type="project" value="UniProtKB-KW"/>
</dbReference>
<dbReference type="Proteomes" id="UP000237846">
    <property type="component" value="Unassembled WGS sequence"/>
</dbReference>
<evidence type="ECO:0000313" key="5">
    <source>
        <dbReference type="EMBL" id="PRX98665.1"/>
    </source>
</evidence>
<feature type="domain" description="HTH hxlR-type" evidence="4">
    <location>
        <begin position="16"/>
        <end position="115"/>
    </location>
</feature>
<dbReference type="PANTHER" id="PTHR33204:SF37">
    <property type="entry name" value="HTH-TYPE TRANSCRIPTIONAL REGULATOR YODB"/>
    <property type="match status" value="1"/>
</dbReference>
<dbReference type="Gene3D" id="1.10.10.10">
    <property type="entry name" value="Winged helix-like DNA-binding domain superfamily/Winged helix DNA-binding domain"/>
    <property type="match status" value="1"/>
</dbReference>
<evidence type="ECO:0000256" key="1">
    <source>
        <dbReference type="ARBA" id="ARBA00023015"/>
    </source>
</evidence>
<accession>A0A2T0Q4C6</accession>
<dbReference type="AlphaFoldDB" id="A0A2T0Q4C6"/>
<evidence type="ECO:0000256" key="3">
    <source>
        <dbReference type="ARBA" id="ARBA00023163"/>
    </source>
</evidence>
<dbReference type="Pfam" id="PF01638">
    <property type="entry name" value="HxlR"/>
    <property type="match status" value="1"/>
</dbReference>
<dbReference type="SUPFAM" id="SSF46785">
    <property type="entry name" value="Winged helix' DNA-binding domain"/>
    <property type="match status" value="1"/>
</dbReference>
<dbReference type="EMBL" id="PVZC01000004">
    <property type="protein sequence ID" value="PRX98665.1"/>
    <property type="molecule type" value="Genomic_DNA"/>
</dbReference>